<dbReference type="AlphaFoldDB" id="A0A2K8SZS9"/>
<organism evidence="1 2">
    <name type="scientific">Nostoc flagelliforme CCNUN1</name>
    <dbReference type="NCBI Taxonomy" id="2038116"/>
    <lineage>
        <taxon>Bacteria</taxon>
        <taxon>Bacillati</taxon>
        <taxon>Cyanobacteriota</taxon>
        <taxon>Cyanophyceae</taxon>
        <taxon>Nostocales</taxon>
        <taxon>Nostocaceae</taxon>
        <taxon>Nostoc</taxon>
    </lineage>
</organism>
<evidence type="ECO:0000313" key="1">
    <source>
        <dbReference type="EMBL" id="AUB40265.1"/>
    </source>
</evidence>
<dbReference type="KEGG" id="nfl:COO91_06274"/>
<accession>A0A2K8SZS9</accession>
<protein>
    <submittedName>
        <fullName evidence="1">Uncharacterized protein</fullName>
    </submittedName>
</protein>
<reference evidence="1 2" key="1">
    <citation type="submission" date="2017-11" db="EMBL/GenBank/DDBJ databases">
        <title>Complete genome of a free-living desiccation-tolerant cyanobacterium and its photosynthetic adaptation to extreme terrestrial habitat.</title>
        <authorList>
            <person name="Shang J."/>
        </authorList>
    </citation>
    <scope>NUCLEOTIDE SEQUENCE [LARGE SCALE GENOMIC DNA]</scope>
    <source>
        <strain evidence="1 2">CCNUN1</strain>
    </source>
</reference>
<name>A0A2K8SZS9_9NOSO</name>
<dbReference type="Proteomes" id="UP000232003">
    <property type="component" value="Chromosome"/>
</dbReference>
<sequence>MNTDRTYALSVDRKLLEVDERMRVSAVGFETGNHSQLQSL</sequence>
<evidence type="ECO:0000313" key="2">
    <source>
        <dbReference type="Proteomes" id="UP000232003"/>
    </source>
</evidence>
<gene>
    <name evidence="1" type="ORF">COO91_06274</name>
</gene>
<proteinExistence type="predicted"/>
<dbReference type="EMBL" id="CP024785">
    <property type="protein sequence ID" value="AUB40265.1"/>
    <property type="molecule type" value="Genomic_DNA"/>
</dbReference>
<keyword evidence="2" id="KW-1185">Reference proteome</keyword>